<organism evidence="2 3">
    <name type="scientific">Calothrix parasitica NIES-267</name>
    <dbReference type="NCBI Taxonomy" id="1973488"/>
    <lineage>
        <taxon>Bacteria</taxon>
        <taxon>Bacillati</taxon>
        <taxon>Cyanobacteriota</taxon>
        <taxon>Cyanophyceae</taxon>
        <taxon>Nostocales</taxon>
        <taxon>Calotrichaceae</taxon>
        <taxon>Calothrix</taxon>
    </lineage>
</organism>
<feature type="transmembrane region" description="Helical" evidence="1">
    <location>
        <begin position="35"/>
        <end position="54"/>
    </location>
</feature>
<dbReference type="EMBL" id="AP018227">
    <property type="protein sequence ID" value="BAY81081.1"/>
    <property type="molecule type" value="Genomic_DNA"/>
</dbReference>
<keyword evidence="1" id="KW-0472">Membrane</keyword>
<keyword evidence="3" id="KW-1185">Reference proteome</keyword>
<gene>
    <name evidence="2" type="ORF">NIES267_05460</name>
</gene>
<dbReference type="AlphaFoldDB" id="A0A1Z4LIN1"/>
<accession>A0A1Z4LIN1</accession>
<proteinExistence type="predicted"/>
<reference evidence="2 3" key="1">
    <citation type="submission" date="2017-06" db="EMBL/GenBank/DDBJ databases">
        <title>Genome sequencing of cyanobaciteial culture collection at National Institute for Environmental Studies (NIES).</title>
        <authorList>
            <person name="Hirose Y."/>
            <person name="Shimura Y."/>
            <person name="Fujisawa T."/>
            <person name="Nakamura Y."/>
            <person name="Kawachi M."/>
        </authorList>
    </citation>
    <scope>NUCLEOTIDE SEQUENCE [LARGE SCALE GENOMIC DNA]</scope>
    <source>
        <strain evidence="2 3">NIES-267</strain>
    </source>
</reference>
<evidence type="ECO:0000313" key="2">
    <source>
        <dbReference type="EMBL" id="BAY81081.1"/>
    </source>
</evidence>
<protein>
    <submittedName>
        <fullName evidence="2">Uncharacterized protein</fullName>
    </submittedName>
</protein>
<evidence type="ECO:0000256" key="1">
    <source>
        <dbReference type="SAM" id="Phobius"/>
    </source>
</evidence>
<sequence length="182" mass="20054">MSTVNQVSNLKFIKMPEDNNLEIISDCLRRIRNGLSYFAIGCLTGTIIFTVVGLNEKRPSSSTIGIGSAFAISTLITGCLAVKHSRITSSEIYTTIKDSPENIVWVYPVGLNHKVNGIKASTENIINIHLDNGRCLQLRSIPSKDVELVLSAIKQQAPKAVYGYSEAVKLKYMKDPNSLHMK</sequence>
<keyword evidence="1" id="KW-1133">Transmembrane helix</keyword>
<name>A0A1Z4LIN1_9CYAN</name>
<evidence type="ECO:0000313" key="3">
    <source>
        <dbReference type="Proteomes" id="UP000218418"/>
    </source>
</evidence>
<dbReference type="Proteomes" id="UP000218418">
    <property type="component" value="Chromosome"/>
</dbReference>
<keyword evidence="1" id="KW-0812">Transmembrane</keyword>
<feature type="transmembrane region" description="Helical" evidence="1">
    <location>
        <begin position="60"/>
        <end position="82"/>
    </location>
</feature>